<dbReference type="Gene3D" id="2.30.42.10">
    <property type="match status" value="1"/>
</dbReference>
<feature type="signal peptide" evidence="5">
    <location>
        <begin position="1"/>
        <end position="26"/>
    </location>
</feature>
<keyword evidence="8" id="KW-1185">Reference proteome</keyword>
<dbReference type="GO" id="GO:0006515">
    <property type="term" value="P:protein quality control for misfolded or incompletely synthesized proteins"/>
    <property type="evidence" value="ECO:0007669"/>
    <property type="project" value="TreeGrafter"/>
</dbReference>
<dbReference type="EMBL" id="BMJQ01000009">
    <property type="protein sequence ID" value="GGF27132.1"/>
    <property type="molecule type" value="Genomic_DNA"/>
</dbReference>
<sequence length="372" mass="38909">MTEFPRRLLAGFALGAILVAGTPAFAAFPSAPDGPAPTVAPVLRQVTPGVVNIAVQGRVRVNNPLLADPFFRQFFNLPNGPVERRTQASGSGVIVDAEKGYVLTNNHVVENADVIDVTLRDRRTIRARLVGRDPQTDIAVLQIKADNLVAVPMGDSDKSEVGDFVLAIGNPFGLGQTVTSGIISALGRSGLGIEGFEDFIQTDAAINPGNSGGALVDLKGRLIGINTAILAPAGGNVGVGFAVPINMAKSIMEQLLRYGSVEHGRIGVSGQDMTAEIARGLGTGRIDGGVVTAIEPGSPADQAGVKTGDVIVAVDHEPVRNWMSVVNRIALARVDQDVTLTVDRRGSVQDLHVTVAPAATRPRQARGSEDYQ</sequence>
<dbReference type="InterPro" id="IPR009003">
    <property type="entry name" value="Peptidase_S1_PA"/>
</dbReference>
<keyword evidence="3" id="KW-0378">Hydrolase</keyword>
<evidence type="ECO:0000256" key="3">
    <source>
        <dbReference type="ARBA" id="ARBA00022801"/>
    </source>
</evidence>
<keyword evidence="5" id="KW-0732">Signal</keyword>
<evidence type="ECO:0000313" key="8">
    <source>
        <dbReference type="Proteomes" id="UP000646365"/>
    </source>
</evidence>
<gene>
    <name evidence="7" type="primary">degP</name>
    <name evidence="7" type="ORF">GCM10011611_36490</name>
</gene>
<keyword evidence="2 7" id="KW-0645">Protease</keyword>
<organism evidence="7 8">
    <name type="scientific">Aliidongia dinghuensis</name>
    <dbReference type="NCBI Taxonomy" id="1867774"/>
    <lineage>
        <taxon>Bacteria</taxon>
        <taxon>Pseudomonadati</taxon>
        <taxon>Pseudomonadota</taxon>
        <taxon>Alphaproteobacteria</taxon>
        <taxon>Rhodospirillales</taxon>
        <taxon>Dongiaceae</taxon>
        <taxon>Aliidongia</taxon>
    </lineage>
</organism>
<feature type="domain" description="PDZ" evidence="6">
    <location>
        <begin position="255"/>
        <end position="346"/>
    </location>
</feature>
<dbReference type="SMART" id="SM00228">
    <property type="entry name" value="PDZ"/>
    <property type="match status" value="1"/>
</dbReference>
<evidence type="ECO:0000256" key="5">
    <source>
        <dbReference type="SAM" id="SignalP"/>
    </source>
</evidence>
<dbReference type="AlphaFoldDB" id="A0A8J2YWA2"/>
<dbReference type="PANTHER" id="PTHR22939:SF129">
    <property type="entry name" value="SERINE PROTEASE HTRA2, MITOCHONDRIAL"/>
    <property type="match status" value="1"/>
</dbReference>
<dbReference type="Pfam" id="PF13365">
    <property type="entry name" value="Trypsin_2"/>
    <property type="match status" value="1"/>
</dbReference>
<dbReference type="RefSeq" id="WP_189048332.1">
    <property type="nucleotide sequence ID" value="NZ_BMJQ01000009.1"/>
</dbReference>
<reference evidence="7" key="1">
    <citation type="journal article" date="2014" name="Int. J. Syst. Evol. Microbiol.">
        <title>Complete genome sequence of Corynebacterium casei LMG S-19264T (=DSM 44701T), isolated from a smear-ripened cheese.</title>
        <authorList>
            <consortium name="US DOE Joint Genome Institute (JGI-PGF)"/>
            <person name="Walter F."/>
            <person name="Albersmeier A."/>
            <person name="Kalinowski J."/>
            <person name="Ruckert C."/>
        </authorList>
    </citation>
    <scope>NUCLEOTIDE SEQUENCE</scope>
    <source>
        <strain evidence="7">CGMCC 1.15725</strain>
    </source>
</reference>
<dbReference type="InterPro" id="IPR036034">
    <property type="entry name" value="PDZ_sf"/>
</dbReference>
<reference evidence="7" key="2">
    <citation type="submission" date="2020-09" db="EMBL/GenBank/DDBJ databases">
        <authorList>
            <person name="Sun Q."/>
            <person name="Zhou Y."/>
        </authorList>
    </citation>
    <scope>NUCLEOTIDE SEQUENCE</scope>
    <source>
        <strain evidence="7">CGMCC 1.15725</strain>
    </source>
</reference>
<comment type="caution">
    <text evidence="7">The sequence shown here is derived from an EMBL/GenBank/DDBJ whole genome shotgun (WGS) entry which is preliminary data.</text>
</comment>
<feature type="chain" id="PRO_5035249060" evidence="5">
    <location>
        <begin position="27"/>
        <end position="372"/>
    </location>
</feature>
<dbReference type="PRINTS" id="PR00834">
    <property type="entry name" value="PROTEASES2C"/>
</dbReference>
<dbReference type="PROSITE" id="PS50106">
    <property type="entry name" value="PDZ"/>
    <property type="match status" value="1"/>
</dbReference>
<evidence type="ECO:0000256" key="4">
    <source>
        <dbReference type="ARBA" id="ARBA00022825"/>
    </source>
</evidence>
<name>A0A8J2YWA2_9PROT</name>
<accession>A0A8J2YWA2</accession>
<comment type="similarity">
    <text evidence="1">Belongs to the peptidase S1C family.</text>
</comment>
<evidence type="ECO:0000256" key="1">
    <source>
        <dbReference type="ARBA" id="ARBA00010541"/>
    </source>
</evidence>
<dbReference type="PANTHER" id="PTHR22939">
    <property type="entry name" value="SERINE PROTEASE FAMILY S1C HTRA-RELATED"/>
    <property type="match status" value="1"/>
</dbReference>
<dbReference type="FunFam" id="2.40.10.10:FF:000001">
    <property type="entry name" value="Periplasmic serine protease DegS"/>
    <property type="match status" value="1"/>
</dbReference>
<dbReference type="Pfam" id="PF13180">
    <property type="entry name" value="PDZ_2"/>
    <property type="match status" value="1"/>
</dbReference>
<dbReference type="SUPFAM" id="SSF50494">
    <property type="entry name" value="Trypsin-like serine proteases"/>
    <property type="match status" value="1"/>
</dbReference>
<evidence type="ECO:0000256" key="2">
    <source>
        <dbReference type="ARBA" id="ARBA00022670"/>
    </source>
</evidence>
<dbReference type="Proteomes" id="UP000646365">
    <property type="component" value="Unassembled WGS sequence"/>
</dbReference>
<protein>
    <submittedName>
        <fullName evidence="7">Serine protease</fullName>
    </submittedName>
</protein>
<keyword evidence="4" id="KW-0720">Serine protease</keyword>
<dbReference type="Gene3D" id="2.40.10.120">
    <property type="match status" value="1"/>
</dbReference>
<dbReference type="InterPro" id="IPR001478">
    <property type="entry name" value="PDZ"/>
</dbReference>
<dbReference type="SUPFAM" id="SSF50156">
    <property type="entry name" value="PDZ domain-like"/>
    <property type="match status" value="1"/>
</dbReference>
<dbReference type="GO" id="GO:0004252">
    <property type="term" value="F:serine-type endopeptidase activity"/>
    <property type="evidence" value="ECO:0007669"/>
    <property type="project" value="InterPro"/>
</dbReference>
<evidence type="ECO:0000313" key="7">
    <source>
        <dbReference type="EMBL" id="GGF27132.1"/>
    </source>
</evidence>
<proteinExistence type="inferred from homology"/>
<dbReference type="InterPro" id="IPR001940">
    <property type="entry name" value="Peptidase_S1C"/>
</dbReference>
<dbReference type="GO" id="GO:0042597">
    <property type="term" value="C:periplasmic space"/>
    <property type="evidence" value="ECO:0007669"/>
    <property type="project" value="TreeGrafter"/>
</dbReference>
<evidence type="ECO:0000259" key="6">
    <source>
        <dbReference type="PROSITE" id="PS50106"/>
    </source>
</evidence>